<dbReference type="EMBL" id="FOWC01000006">
    <property type="protein sequence ID" value="SFP68155.1"/>
    <property type="molecule type" value="Genomic_DNA"/>
</dbReference>
<evidence type="ECO:0000256" key="3">
    <source>
        <dbReference type="ARBA" id="ARBA00022691"/>
    </source>
</evidence>
<dbReference type="Proteomes" id="UP000199137">
    <property type="component" value="Unassembled WGS sequence"/>
</dbReference>
<dbReference type="PROSITE" id="PS51683">
    <property type="entry name" value="SAM_OMT_II"/>
    <property type="match status" value="1"/>
</dbReference>
<dbReference type="InterPro" id="IPR036390">
    <property type="entry name" value="WH_DNA-bd_sf"/>
</dbReference>
<keyword evidence="2 7" id="KW-0808">Transferase</keyword>
<evidence type="ECO:0000259" key="5">
    <source>
        <dbReference type="Pfam" id="PF00891"/>
    </source>
</evidence>
<feature type="domain" description="O-methyltransferase dimerisation" evidence="6">
    <location>
        <begin position="26"/>
        <end position="93"/>
    </location>
</feature>
<keyword evidence="1 7" id="KW-0489">Methyltransferase</keyword>
<evidence type="ECO:0000256" key="1">
    <source>
        <dbReference type="ARBA" id="ARBA00022603"/>
    </source>
</evidence>
<dbReference type="InterPro" id="IPR016461">
    <property type="entry name" value="COMT-like"/>
</dbReference>
<proteinExistence type="predicted"/>
<evidence type="ECO:0000256" key="2">
    <source>
        <dbReference type="ARBA" id="ARBA00022679"/>
    </source>
</evidence>
<dbReference type="GO" id="GO:0046983">
    <property type="term" value="F:protein dimerization activity"/>
    <property type="evidence" value="ECO:0007669"/>
    <property type="project" value="InterPro"/>
</dbReference>
<evidence type="ECO:0000313" key="8">
    <source>
        <dbReference type="Proteomes" id="UP000199137"/>
    </source>
</evidence>
<accession>A0A1I5SBQ4</accession>
<dbReference type="PANTHER" id="PTHR43712">
    <property type="entry name" value="PUTATIVE (AFU_ORTHOLOGUE AFUA_4G14580)-RELATED"/>
    <property type="match status" value="1"/>
</dbReference>
<dbReference type="PIRSF" id="PIRSF005739">
    <property type="entry name" value="O-mtase"/>
    <property type="match status" value="1"/>
</dbReference>
<dbReference type="STRING" id="112413.SAMN05421854_106267"/>
<dbReference type="Pfam" id="PF08100">
    <property type="entry name" value="Dimerisation"/>
    <property type="match status" value="1"/>
</dbReference>
<name>A0A1I5SBQ4_9PSEU</name>
<organism evidence="7 8">
    <name type="scientific">Amycolatopsis rubida</name>
    <dbReference type="NCBI Taxonomy" id="112413"/>
    <lineage>
        <taxon>Bacteria</taxon>
        <taxon>Bacillati</taxon>
        <taxon>Actinomycetota</taxon>
        <taxon>Actinomycetes</taxon>
        <taxon>Pseudonocardiales</taxon>
        <taxon>Pseudonocardiaceae</taxon>
        <taxon>Amycolatopsis</taxon>
    </lineage>
</organism>
<dbReference type="InterPro" id="IPR029063">
    <property type="entry name" value="SAM-dependent_MTases_sf"/>
</dbReference>
<dbReference type="Pfam" id="PF00891">
    <property type="entry name" value="Methyltransf_2"/>
    <property type="match status" value="1"/>
</dbReference>
<dbReference type="CDD" id="cd02440">
    <property type="entry name" value="AdoMet_MTases"/>
    <property type="match status" value="1"/>
</dbReference>
<dbReference type="OrthoDB" id="3804952at2"/>
<dbReference type="GO" id="GO:0032259">
    <property type="term" value="P:methylation"/>
    <property type="evidence" value="ECO:0007669"/>
    <property type="project" value="UniProtKB-KW"/>
</dbReference>
<evidence type="ECO:0000259" key="6">
    <source>
        <dbReference type="Pfam" id="PF08100"/>
    </source>
</evidence>
<protein>
    <submittedName>
        <fullName evidence="7">O-methyltransferase</fullName>
    </submittedName>
</protein>
<dbReference type="InterPro" id="IPR012967">
    <property type="entry name" value="COMT_dimerisation"/>
</dbReference>
<dbReference type="Gene3D" id="1.10.287.1350">
    <property type="match status" value="1"/>
</dbReference>
<dbReference type="InterPro" id="IPR036388">
    <property type="entry name" value="WH-like_DNA-bd_sf"/>
</dbReference>
<feature type="active site" description="Proton acceptor" evidence="4">
    <location>
        <position position="254"/>
    </location>
</feature>
<dbReference type="SUPFAM" id="SSF53335">
    <property type="entry name" value="S-adenosyl-L-methionine-dependent methyltransferases"/>
    <property type="match status" value="1"/>
</dbReference>
<dbReference type="RefSeq" id="WP_093574674.1">
    <property type="nucleotide sequence ID" value="NZ_FOWC01000006.1"/>
</dbReference>
<evidence type="ECO:0000313" key="7">
    <source>
        <dbReference type="EMBL" id="SFP68155.1"/>
    </source>
</evidence>
<dbReference type="PANTHER" id="PTHR43712:SF2">
    <property type="entry name" value="O-METHYLTRANSFERASE CICE"/>
    <property type="match status" value="1"/>
</dbReference>
<dbReference type="InterPro" id="IPR001077">
    <property type="entry name" value="COMT_C"/>
</dbReference>
<keyword evidence="3" id="KW-0949">S-adenosyl-L-methionine</keyword>
<sequence length="347" mass="36289">MSTTEHSAAGSEEAPAVNFPALTDVVTPFAVRCAATLRLADLIGAGSRDAAALAESAGADPAALARLLDHLCVAGLFAADGDSYRVTAAGAVLREDHPAGLRATLDLETFVGRSDSSCANLLHSVRTGEPGYQKTFGAPLWTDTVAHPELVTGFEHLHEMFGAWSEPTVTGGFDWASAKQVVDVGCGHGAVLRRLLLAFGHLRATLVDLPEIVARAEQSLGEAGLGDRVSGAPGSYFDPLPEGADAYLLSLIVHQEPHERAVALLRRCADAAGSHGTVLVMQAPVTPANRFAMTALDLRMLVTVGGRERTVDQYRDLFAEAGLRIAGQYAGGSESPVDPVLFACVAN</sequence>
<reference evidence="7 8" key="1">
    <citation type="submission" date="2016-10" db="EMBL/GenBank/DDBJ databases">
        <authorList>
            <person name="de Groot N.N."/>
        </authorList>
    </citation>
    <scope>NUCLEOTIDE SEQUENCE [LARGE SCALE GENOMIC DNA]</scope>
    <source>
        <strain evidence="7 8">DSM 44637</strain>
    </source>
</reference>
<dbReference type="AlphaFoldDB" id="A0A1I5SBQ4"/>
<dbReference type="Gene3D" id="3.40.50.150">
    <property type="entry name" value="Vaccinia Virus protein VP39"/>
    <property type="match status" value="1"/>
</dbReference>
<dbReference type="GO" id="GO:0008171">
    <property type="term" value="F:O-methyltransferase activity"/>
    <property type="evidence" value="ECO:0007669"/>
    <property type="project" value="InterPro"/>
</dbReference>
<dbReference type="Gene3D" id="1.10.10.10">
    <property type="entry name" value="Winged helix-like DNA-binding domain superfamily/Winged helix DNA-binding domain"/>
    <property type="match status" value="1"/>
</dbReference>
<dbReference type="SUPFAM" id="SSF46785">
    <property type="entry name" value="Winged helix' DNA-binding domain"/>
    <property type="match status" value="1"/>
</dbReference>
<gene>
    <name evidence="7" type="ORF">SAMN05421854_106267</name>
</gene>
<feature type="domain" description="O-methyltransferase C-terminal" evidence="5">
    <location>
        <begin position="120"/>
        <end position="323"/>
    </location>
</feature>
<evidence type="ECO:0000256" key="4">
    <source>
        <dbReference type="PIRSR" id="PIRSR005739-1"/>
    </source>
</evidence>